<sequence>MIVDLSSPKGHSVNDAIDPPLCSVCYATVADTAGLVIDCGRGALMAKLDLRAAYGSIPVHPLNCLC</sequence>
<dbReference type="InParanoid" id="A0A1X7VPX3"/>
<dbReference type="AlphaFoldDB" id="A0A1X7VPX3"/>
<accession>A0A1X7VPX3</accession>
<evidence type="ECO:0008006" key="2">
    <source>
        <dbReference type="Google" id="ProtNLM"/>
    </source>
</evidence>
<proteinExistence type="predicted"/>
<dbReference type="EnsemblMetazoa" id="Aqu2.1.42431_001">
    <property type="protein sequence ID" value="Aqu2.1.42431_001"/>
    <property type="gene ID" value="Aqu2.1.42431"/>
</dbReference>
<reference evidence="1" key="1">
    <citation type="submission" date="2017-05" db="UniProtKB">
        <authorList>
            <consortium name="EnsemblMetazoa"/>
        </authorList>
    </citation>
    <scope>IDENTIFICATION</scope>
</reference>
<evidence type="ECO:0000313" key="1">
    <source>
        <dbReference type="EnsemblMetazoa" id="Aqu2.1.42431_001"/>
    </source>
</evidence>
<protein>
    <recommendedName>
        <fullName evidence="2">Reverse transcriptase domain-containing protein</fullName>
    </recommendedName>
</protein>
<name>A0A1X7VPX3_AMPQE</name>
<organism evidence="1">
    <name type="scientific">Amphimedon queenslandica</name>
    <name type="common">Sponge</name>
    <dbReference type="NCBI Taxonomy" id="400682"/>
    <lineage>
        <taxon>Eukaryota</taxon>
        <taxon>Metazoa</taxon>
        <taxon>Porifera</taxon>
        <taxon>Demospongiae</taxon>
        <taxon>Heteroscleromorpha</taxon>
        <taxon>Haplosclerida</taxon>
        <taxon>Niphatidae</taxon>
        <taxon>Amphimedon</taxon>
    </lineage>
</organism>